<protein>
    <submittedName>
        <fullName evidence="2">Uncharacterized protein</fullName>
    </submittedName>
</protein>
<reference evidence="2 3" key="1">
    <citation type="journal article" date="2019" name="Environ. Microbiol.">
        <title>At the nexus of three kingdoms: the genome of the mycorrhizal fungus Gigaspora margarita provides insights into plant, endobacterial and fungal interactions.</title>
        <authorList>
            <person name="Venice F."/>
            <person name="Ghignone S."/>
            <person name="Salvioli di Fossalunga A."/>
            <person name="Amselem J."/>
            <person name="Novero M."/>
            <person name="Xianan X."/>
            <person name="Sedzielewska Toro K."/>
            <person name="Morin E."/>
            <person name="Lipzen A."/>
            <person name="Grigoriev I.V."/>
            <person name="Henrissat B."/>
            <person name="Martin F.M."/>
            <person name="Bonfante P."/>
        </authorList>
    </citation>
    <scope>NUCLEOTIDE SEQUENCE [LARGE SCALE GENOMIC DNA]</scope>
    <source>
        <strain evidence="2 3">BEG34</strain>
    </source>
</reference>
<evidence type="ECO:0000313" key="3">
    <source>
        <dbReference type="Proteomes" id="UP000439903"/>
    </source>
</evidence>
<organism evidence="2 3">
    <name type="scientific">Gigaspora margarita</name>
    <dbReference type="NCBI Taxonomy" id="4874"/>
    <lineage>
        <taxon>Eukaryota</taxon>
        <taxon>Fungi</taxon>
        <taxon>Fungi incertae sedis</taxon>
        <taxon>Mucoromycota</taxon>
        <taxon>Glomeromycotina</taxon>
        <taxon>Glomeromycetes</taxon>
        <taxon>Diversisporales</taxon>
        <taxon>Gigasporaceae</taxon>
        <taxon>Gigaspora</taxon>
    </lineage>
</organism>
<sequence>MCKLHCAQQRARPREITLFCNSGDGLMQGWQWSQWSSMVAQMELKKLDKSNRQLQQELVALRLENYFEINAMFENPDDQSKYIMVTKKDVDVLTLCDFKGFQHDTDDCHKRDCSNLKKFGRKM</sequence>
<keyword evidence="1" id="KW-0175">Coiled coil</keyword>
<dbReference type="EMBL" id="WTPW01001605">
    <property type="protein sequence ID" value="KAF0426332.1"/>
    <property type="molecule type" value="Genomic_DNA"/>
</dbReference>
<name>A0A8H3X9V7_GIGMA</name>
<gene>
    <name evidence="2" type="ORF">F8M41_006223</name>
</gene>
<evidence type="ECO:0000256" key="1">
    <source>
        <dbReference type="SAM" id="Coils"/>
    </source>
</evidence>
<evidence type="ECO:0000313" key="2">
    <source>
        <dbReference type="EMBL" id="KAF0426332.1"/>
    </source>
</evidence>
<dbReference type="Proteomes" id="UP000439903">
    <property type="component" value="Unassembled WGS sequence"/>
</dbReference>
<dbReference type="AlphaFoldDB" id="A0A8H3X9V7"/>
<keyword evidence="3" id="KW-1185">Reference proteome</keyword>
<comment type="caution">
    <text evidence="2">The sequence shown here is derived from an EMBL/GenBank/DDBJ whole genome shotgun (WGS) entry which is preliminary data.</text>
</comment>
<accession>A0A8H3X9V7</accession>
<proteinExistence type="predicted"/>
<feature type="coiled-coil region" evidence="1">
    <location>
        <begin position="37"/>
        <end position="64"/>
    </location>
</feature>